<keyword evidence="1" id="KW-0689">Ribosomal protein</keyword>
<dbReference type="Proteomes" id="UP000700334">
    <property type="component" value="Unassembled WGS sequence"/>
</dbReference>
<dbReference type="OrthoDB" id="9834376at2759"/>
<evidence type="ECO:0000313" key="1">
    <source>
        <dbReference type="EMBL" id="KAG8506581.1"/>
    </source>
</evidence>
<gene>
    <name evidence="1" type="ORF">J0S82_000808</name>
</gene>
<keyword evidence="2" id="KW-1185">Reference proteome</keyword>
<proteinExistence type="predicted"/>
<evidence type="ECO:0000313" key="2">
    <source>
        <dbReference type="Proteomes" id="UP000700334"/>
    </source>
</evidence>
<keyword evidence="1" id="KW-0687">Ribonucleoprotein</keyword>
<dbReference type="AlphaFoldDB" id="A0A8J5ZT48"/>
<organism evidence="1 2">
    <name type="scientific">Galemys pyrenaicus</name>
    <name type="common">Iberian desman</name>
    <name type="synonym">Pyrenean desman</name>
    <dbReference type="NCBI Taxonomy" id="202257"/>
    <lineage>
        <taxon>Eukaryota</taxon>
        <taxon>Metazoa</taxon>
        <taxon>Chordata</taxon>
        <taxon>Craniata</taxon>
        <taxon>Vertebrata</taxon>
        <taxon>Euteleostomi</taxon>
        <taxon>Mammalia</taxon>
        <taxon>Eutheria</taxon>
        <taxon>Laurasiatheria</taxon>
        <taxon>Eulipotyphla</taxon>
        <taxon>Talpidae</taxon>
        <taxon>Galemys</taxon>
    </lineage>
</organism>
<dbReference type="EMBL" id="JAGFMF010012151">
    <property type="protein sequence ID" value="KAG8506581.1"/>
    <property type="molecule type" value="Genomic_DNA"/>
</dbReference>
<protein>
    <submittedName>
        <fullName evidence="1">40S ribosomal protein S3a</fullName>
    </submittedName>
</protein>
<name>A0A8J5ZT48_GALPY</name>
<accession>A0A8J5ZT48</accession>
<dbReference type="GO" id="GO:0005840">
    <property type="term" value="C:ribosome"/>
    <property type="evidence" value="ECO:0007669"/>
    <property type="project" value="UniProtKB-KW"/>
</dbReference>
<feature type="non-terminal residue" evidence="1">
    <location>
        <position position="1"/>
    </location>
</feature>
<sequence length="99" mass="11320">MAKTSTLLKAAKRKLRRKWLIHMLRNIGIDVKAPAMLSIRNIGKTLVMTTQGTKIAFDGLRVLFFEVSHAHMCRMTKELKMLKKPKCELGKLMELHSEG</sequence>
<comment type="caution">
    <text evidence="1">The sequence shown here is derived from an EMBL/GenBank/DDBJ whole genome shotgun (WGS) entry which is preliminary data.</text>
</comment>
<reference evidence="1" key="1">
    <citation type="journal article" date="2021" name="Evol. Appl.">
        <title>The genome of the Pyrenean desman and the effects of bottlenecks and inbreeding on the genomic landscape of an endangered species.</title>
        <authorList>
            <person name="Escoda L."/>
            <person name="Castresana J."/>
        </authorList>
    </citation>
    <scope>NUCLEOTIDE SEQUENCE</scope>
    <source>
        <strain evidence="1">IBE-C5619</strain>
    </source>
</reference>